<dbReference type="InterPro" id="IPR036864">
    <property type="entry name" value="Zn2-C6_fun-type_DNA-bd_sf"/>
</dbReference>
<dbReference type="GO" id="GO:0008270">
    <property type="term" value="F:zinc ion binding"/>
    <property type="evidence" value="ECO:0007669"/>
    <property type="project" value="InterPro"/>
</dbReference>
<dbReference type="SMART" id="SM00066">
    <property type="entry name" value="GAL4"/>
    <property type="match status" value="1"/>
</dbReference>
<protein>
    <recommendedName>
        <fullName evidence="3">Zn(2)-C6 fungal-type domain-containing protein</fullName>
    </recommendedName>
</protein>
<dbReference type="OrthoDB" id="2991872at2759"/>
<dbReference type="InterPro" id="IPR021858">
    <property type="entry name" value="Fun_TF"/>
</dbReference>
<dbReference type="InterPro" id="IPR053175">
    <property type="entry name" value="DHMBA_Reg_Transcription_Factor"/>
</dbReference>
<dbReference type="GO" id="GO:0000981">
    <property type="term" value="F:DNA-binding transcription factor activity, RNA polymerase II-specific"/>
    <property type="evidence" value="ECO:0007669"/>
    <property type="project" value="InterPro"/>
</dbReference>
<reference evidence="4 5" key="1">
    <citation type="journal article" date="2016" name="Nat. Commun.">
        <title>Ectomycorrhizal ecology is imprinted in the genome of the dominant symbiotic fungus Cenococcum geophilum.</title>
        <authorList>
            <consortium name="DOE Joint Genome Institute"/>
            <person name="Peter M."/>
            <person name="Kohler A."/>
            <person name="Ohm R.A."/>
            <person name="Kuo A."/>
            <person name="Krutzmann J."/>
            <person name="Morin E."/>
            <person name="Arend M."/>
            <person name="Barry K.W."/>
            <person name="Binder M."/>
            <person name="Choi C."/>
            <person name="Clum A."/>
            <person name="Copeland A."/>
            <person name="Grisel N."/>
            <person name="Haridas S."/>
            <person name="Kipfer T."/>
            <person name="LaButti K."/>
            <person name="Lindquist E."/>
            <person name="Lipzen A."/>
            <person name="Maire R."/>
            <person name="Meier B."/>
            <person name="Mihaltcheva S."/>
            <person name="Molinier V."/>
            <person name="Murat C."/>
            <person name="Poggeler S."/>
            <person name="Quandt C.A."/>
            <person name="Sperisen C."/>
            <person name="Tritt A."/>
            <person name="Tisserant E."/>
            <person name="Crous P.W."/>
            <person name="Henrissat B."/>
            <person name="Nehls U."/>
            <person name="Egli S."/>
            <person name="Spatafora J.W."/>
            <person name="Grigoriev I.V."/>
            <person name="Martin F.M."/>
        </authorList>
    </citation>
    <scope>NUCLEOTIDE SEQUENCE [LARGE SCALE GENOMIC DNA]</scope>
    <source>
        <strain evidence="4 5">CBS 459.81</strain>
    </source>
</reference>
<dbReference type="PANTHER" id="PTHR38791:SF12">
    <property type="entry name" value="TRANSCRIPTION FACTOR DOMAIN-CONTAINING PROTEIN-RELATED"/>
    <property type="match status" value="1"/>
</dbReference>
<sequence length="537" mass="60647">MSYRGRPSKGCQMCRSRKVKCDETKPTCKRCAKADHECKYRDDADLYFRNETAVAAQRAEEGWRKRSTKQLKSSQSSQSPPSDSDSLSTTNPNAQHRTLSREIKPDLHQLAWQRFCFDFVIPNLSTDARSVATGVLEFLPSMYEKCSPESPLWAAVAAVSYANFDGRFKSPEARLLGSEFCGRALRLIQTAIGDPLQARSDETLLSVYLLGIWENLTAPEYNGSWIAHKSGSVALLRLREPYMSSTTISARLFDLVYIQMLIGNFQSNEEPPLSLETWVDMVHTANPGNPNLLAPVIRLMKLIHSAVSTLAQRKRMIPFIGNSNGTIAAVELLKESRALDSQFQLWEDNVPETWRFRVLQNHPSLHGTFDPKWVKLILDHEGAPSFVHMYPTLKKAFAWNFYRTARLFLNRVMYELIDGLASSPCSDTVWASSVELLDRTHIEFQLARLTEEICASVISHFTVNIANKPNSNSVDDVCAMRGYTLIWPLAVVKTLRAGMINGIEPISRRKWIDNILEFLRDELGIAKAGAAIRAKFH</sequence>
<evidence type="ECO:0000259" key="3">
    <source>
        <dbReference type="PROSITE" id="PS50048"/>
    </source>
</evidence>
<dbReference type="Proteomes" id="UP000250266">
    <property type="component" value="Unassembled WGS sequence"/>
</dbReference>
<evidence type="ECO:0000313" key="4">
    <source>
        <dbReference type="EMBL" id="OCK85394.1"/>
    </source>
</evidence>
<evidence type="ECO:0000313" key="5">
    <source>
        <dbReference type="Proteomes" id="UP000250266"/>
    </source>
</evidence>
<dbReference type="CDD" id="cd00067">
    <property type="entry name" value="GAL4"/>
    <property type="match status" value="1"/>
</dbReference>
<dbReference type="AlphaFoldDB" id="A0A8E2JK34"/>
<dbReference type="PROSITE" id="PS50048">
    <property type="entry name" value="ZN2_CY6_FUNGAL_2"/>
    <property type="match status" value="1"/>
</dbReference>
<keyword evidence="5" id="KW-1185">Reference proteome</keyword>
<organism evidence="4 5">
    <name type="scientific">Lepidopterella palustris CBS 459.81</name>
    <dbReference type="NCBI Taxonomy" id="1314670"/>
    <lineage>
        <taxon>Eukaryota</taxon>
        <taxon>Fungi</taxon>
        <taxon>Dikarya</taxon>
        <taxon>Ascomycota</taxon>
        <taxon>Pezizomycotina</taxon>
        <taxon>Dothideomycetes</taxon>
        <taxon>Pleosporomycetidae</taxon>
        <taxon>Mytilinidiales</taxon>
        <taxon>Argynnaceae</taxon>
        <taxon>Lepidopterella</taxon>
    </lineage>
</organism>
<dbReference type="SUPFAM" id="SSF57701">
    <property type="entry name" value="Zn2/Cys6 DNA-binding domain"/>
    <property type="match status" value="1"/>
</dbReference>
<dbReference type="Pfam" id="PF00172">
    <property type="entry name" value="Zn_clus"/>
    <property type="match status" value="1"/>
</dbReference>
<dbReference type="PROSITE" id="PS00463">
    <property type="entry name" value="ZN2_CY6_FUNGAL_1"/>
    <property type="match status" value="1"/>
</dbReference>
<feature type="region of interest" description="Disordered" evidence="2">
    <location>
        <begin position="58"/>
        <end position="95"/>
    </location>
</feature>
<dbReference type="EMBL" id="KV744820">
    <property type="protein sequence ID" value="OCK85394.1"/>
    <property type="molecule type" value="Genomic_DNA"/>
</dbReference>
<evidence type="ECO:0000256" key="1">
    <source>
        <dbReference type="ARBA" id="ARBA00023242"/>
    </source>
</evidence>
<feature type="compositionally biased region" description="Low complexity" evidence="2">
    <location>
        <begin position="70"/>
        <end position="90"/>
    </location>
</feature>
<evidence type="ECO:0000256" key="2">
    <source>
        <dbReference type="SAM" id="MobiDB-lite"/>
    </source>
</evidence>
<accession>A0A8E2JK34</accession>
<dbReference type="Gene3D" id="4.10.240.10">
    <property type="entry name" value="Zn(2)-C6 fungal-type DNA-binding domain"/>
    <property type="match status" value="1"/>
</dbReference>
<feature type="domain" description="Zn(2)-C6 fungal-type" evidence="3">
    <location>
        <begin position="10"/>
        <end position="40"/>
    </location>
</feature>
<dbReference type="InterPro" id="IPR001138">
    <property type="entry name" value="Zn2Cys6_DnaBD"/>
</dbReference>
<dbReference type="PANTHER" id="PTHR38791">
    <property type="entry name" value="ZN(II)2CYS6 TRANSCRIPTION FACTOR (EUROFUNG)-RELATED-RELATED"/>
    <property type="match status" value="1"/>
</dbReference>
<proteinExistence type="predicted"/>
<dbReference type="Pfam" id="PF11951">
    <property type="entry name" value="Fungal_trans_2"/>
    <property type="match status" value="1"/>
</dbReference>
<keyword evidence="1" id="KW-0539">Nucleus</keyword>
<name>A0A8E2JK34_9PEZI</name>
<gene>
    <name evidence="4" type="ORF">K432DRAFT_377746</name>
</gene>